<dbReference type="AlphaFoldDB" id="A0A6C0DYJ7"/>
<name>A0A6C0DYJ7_9ZZZZ</name>
<proteinExistence type="predicted"/>
<accession>A0A6C0DYJ7</accession>
<protein>
    <submittedName>
        <fullName evidence="1">Uncharacterized protein</fullName>
    </submittedName>
</protein>
<dbReference type="EMBL" id="MN739695">
    <property type="protein sequence ID" value="QHT21532.1"/>
    <property type="molecule type" value="Genomic_DNA"/>
</dbReference>
<reference evidence="1" key="1">
    <citation type="journal article" date="2020" name="Nature">
        <title>Giant virus diversity and host interactions through global metagenomics.</title>
        <authorList>
            <person name="Schulz F."/>
            <person name="Roux S."/>
            <person name="Paez-Espino D."/>
            <person name="Jungbluth S."/>
            <person name="Walsh D.A."/>
            <person name="Denef V.J."/>
            <person name="McMahon K.D."/>
            <person name="Konstantinidis K.T."/>
            <person name="Eloe-Fadrosh E.A."/>
            <person name="Kyrpides N.C."/>
            <person name="Woyke T."/>
        </authorList>
    </citation>
    <scope>NUCLEOTIDE SEQUENCE</scope>
    <source>
        <strain evidence="1">GVMAG-M-3300023179-103</strain>
    </source>
</reference>
<evidence type="ECO:0000313" key="1">
    <source>
        <dbReference type="EMBL" id="QHT21532.1"/>
    </source>
</evidence>
<organism evidence="1">
    <name type="scientific">viral metagenome</name>
    <dbReference type="NCBI Taxonomy" id="1070528"/>
    <lineage>
        <taxon>unclassified sequences</taxon>
        <taxon>metagenomes</taxon>
        <taxon>organismal metagenomes</taxon>
    </lineage>
</organism>
<sequence length="287" mass="34545">MEDIINKIVDLDFIKDKSKDTVREYFNDDKILDIFKHKLIKCTITNTKKITGGKKNEDKINYEDKIKEYDNKLLISLYVYYENKNPLKIESKKIINYILNKYGFNTDLTTFYIGENIQYDESDIKIDYYNTYPKENITFDKIFITIKIIFKEIIKKINIIDNYVSFIISKYLKTNGCLIIKIHLLFDNSNFINFIKQLCRKFLCVKIAYPKKYMQISPIGYIILYNKSDNILFIDTDFNKIIQKYIKKFRKYILKSFELTNKMIQLNIIDNMAYEVLCNKIKYKIQY</sequence>